<dbReference type="InterPro" id="IPR004443">
    <property type="entry name" value="YjeF_N_dom"/>
</dbReference>
<name>A0A7M3MC08_9BACT</name>
<accession>A0A7M3MC08</accession>
<dbReference type="EC" id="4.2.1.136" evidence="19"/>
<dbReference type="OrthoDB" id="9806925at2"/>
<dbReference type="InterPro" id="IPR017953">
    <property type="entry name" value="Carbohydrate_kinase_pred_CS"/>
</dbReference>
<comment type="catalytic activity">
    <reaction evidence="15 17 19">
        <text>(6S)-NADHX + ADP = AMP + phosphate + NADH + H(+)</text>
        <dbReference type="Rhea" id="RHEA:32223"/>
        <dbReference type="ChEBI" id="CHEBI:15378"/>
        <dbReference type="ChEBI" id="CHEBI:43474"/>
        <dbReference type="ChEBI" id="CHEBI:57945"/>
        <dbReference type="ChEBI" id="CHEBI:64074"/>
        <dbReference type="ChEBI" id="CHEBI:456215"/>
        <dbReference type="ChEBI" id="CHEBI:456216"/>
        <dbReference type="EC" id="4.2.1.136"/>
    </reaction>
</comment>
<keyword evidence="13" id="KW-0511">Multifunctional enzyme</keyword>
<keyword evidence="12 17" id="KW-0456">Lyase</keyword>
<feature type="binding site" evidence="17">
    <location>
        <position position="422"/>
    </location>
    <ligand>
        <name>(6S)-NADPHX</name>
        <dbReference type="ChEBI" id="CHEBI:64076"/>
    </ligand>
</feature>
<feature type="binding site" evidence="17">
    <location>
        <position position="301"/>
    </location>
    <ligand>
        <name>(6S)-NADPHX</name>
        <dbReference type="ChEBI" id="CHEBI:64076"/>
    </ligand>
</feature>
<evidence type="ECO:0000256" key="5">
    <source>
        <dbReference type="ARBA" id="ARBA00022723"/>
    </source>
</evidence>
<evidence type="ECO:0000256" key="10">
    <source>
        <dbReference type="ARBA" id="ARBA00023027"/>
    </source>
</evidence>
<evidence type="ECO:0000256" key="16">
    <source>
        <dbReference type="ARBA" id="ARBA00049209"/>
    </source>
</evidence>
<keyword evidence="6 17" id="KW-0547">Nucleotide-binding</keyword>
<evidence type="ECO:0000256" key="8">
    <source>
        <dbReference type="ARBA" id="ARBA00022857"/>
    </source>
</evidence>
<dbReference type="Gene3D" id="3.40.50.10260">
    <property type="entry name" value="YjeF N-terminal domain"/>
    <property type="match status" value="1"/>
</dbReference>
<organism evidence="22 23">
    <name type="scientific">Oceanidesulfovibrio indonesiensis</name>
    <dbReference type="NCBI Taxonomy" id="54767"/>
    <lineage>
        <taxon>Bacteria</taxon>
        <taxon>Pseudomonadati</taxon>
        <taxon>Thermodesulfobacteriota</taxon>
        <taxon>Desulfovibrionia</taxon>
        <taxon>Desulfovibrionales</taxon>
        <taxon>Desulfovibrionaceae</taxon>
        <taxon>Oceanidesulfovibrio</taxon>
    </lineage>
</organism>
<dbReference type="AlphaFoldDB" id="A0A7M3MC08"/>
<evidence type="ECO:0000256" key="14">
    <source>
        <dbReference type="ARBA" id="ARBA00025153"/>
    </source>
</evidence>
<comment type="cofactor">
    <cofactor evidence="17">
        <name>Mg(2+)</name>
        <dbReference type="ChEBI" id="CHEBI:18420"/>
    </cofactor>
</comment>
<dbReference type="EC" id="5.1.99.6" evidence="19"/>
<evidence type="ECO:0000256" key="9">
    <source>
        <dbReference type="ARBA" id="ARBA00022958"/>
    </source>
</evidence>
<dbReference type="PROSITE" id="PS51385">
    <property type="entry name" value="YJEF_N"/>
    <property type="match status" value="1"/>
</dbReference>
<dbReference type="EMBL" id="QMIE01000014">
    <property type="protein sequence ID" value="TVM15854.1"/>
    <property type="molecule type" value="Genomic_DNA"/>
</dbReference>
<dbReference type="PIRSF" id="PIRSF017184">
    <property type="entry name" value="Nnr"/>
    <property type="match status" value="1"/>
</dbReference>
<dbReference type="NCBIfam" id="TIGR00197">
    <property type="entry name" value="yjeF_nterm"/>
    <property type="match status" value="1"/>
</dbReference>
<dbReference type="GO" id="GO:0052856">
    <property type="term" value="F:NAD(P)HX epimerase activity"/>
    <property type="evidence" value="ECO:0007669"/>
    <property type="project" value="UniProtKB-UniRule"/>
</dbReference>
<comment type="cofactor">
    <cofactor evidence="18 19">
        <name>K(+)</name>
        <dbReference type="ChEBI" id="CHEBI:29103"/>
    </cofactor>
    <text evidence="18 19">Binds 1 potassium ion per subunit.</text>
</comment>
<feature type="binding site" evidence="17">
    <location>
        <position position="370"/>
    </location>
    <ligand>
        <name>(6S)-NADPHX</name>
        <dbReference type="ChEBI" id="CHEBI:64076"/>
    </ligand>
</feature>
<evidence type="ECO:0000256" key="11">
    <source>
        <dbReference type="ARBA" id="ARBA00023235"/>
    </source>
</evidence>
<evidence type="ECO:0000256" key="12">
    <source>
        <dbReference type="ARBA" id="ARBA00023239"/>
    </source>
</evidence>
<feature type="binding site" evidence="18">
    <location>
        <position position="88"/>
    </location>
    <ligand>
        <name>K(+)</name>
        <dbReference type="ChEBI" id="CHEBI:29103"/>
    </ligand>
</feature>
<comment type="caution">
    <text evidence="18">Lacks conserved residue(s) required for the propagation of feature annotation.</text>
</comment>
<keyword evidence="8 17" id="KW-0521">NADP</keyword>
<feature type="domain" description="YjeF N-terminal" evidence="21">
    <location>
        <begin position="28"/>
        <end position="257"/>
    </location>
</feature>
<feature type="domain" description="YjeF C-terminal" evidence="20">
    <location>
        <begin position="266"/>
        <end position="564"/>
    </location>
</feature>
<protein>
    <recommendedName>
        <fullName evidence="19">Bifunctional NAD(P)H-hydrate repair enzyme</fullName>
    </recommendedName>
    <alternativeName>
        <fullName evidence="19">Nicotinamide nucleotide repair protein</fullName>
    </alternativeName>
    <domain>
        <recommendedName>
            <fullName evidence="19">ADP-dependent (S)-NAD(P)H-hydrate dehydratase</fullName>
            <ecNumber evidence="19">4.2.1.136</ecNumber>
        </recommendedName>
        <alternativeName>
            <fullName evidence="19">ADP-dependent NAD(P)HX dehydratase</fullName>
        </alternativeName>
    </domain>
    <domain>
        <recommendedName>
            <fullName evidence="19">NAD(P)H-hydrate epimerase</fullName>
            <ecNumber evidence="19">5.1.99.6</ecNumber>
        </recommendedName>
    </domain>
</protein>
<dbReference type="NCBIfam" id="TIGR00196">
    <property type="entry name" value="yjeF_cterm"/>
    <property type="match status" value="1"/>
</dbReference>
<proteinExistence type="inferred from homology"/>
<comment type="catalytic activity">
    <reaction evidence="2 18 19">
        <text>(6R)-NADPHX = (6S)-NADPHX</text>
        <dbReference type="Rhea" id="RHEA:32227"/>
        <dbReference type="ChEBI" id="CHEBI:64076"/>
        <dbReference type="ChEBI" id="CHEBI:64077"/>
        <dbReference type="EC" id="5.1.99.6"/>
    </reaction>
</comment>
<dbReference type="PANTHER" id="PTHR12592:SF0">
    <property type="entry name" value="ATP-DEPENDENT (S)-NAD(P)H-HYDRATE DEHYDRATASE"/>
    <property type="match status" value="1"/>
</dbReference>
<keyword evidence="9 18" id="KW-0630">Potassium</keyword>
<comment type="similarity">
    <text evidence="18">Belongs to the NnrE/AIBP family.</text>
</comment>
<evidence type="ECO:0000256" key="6">
    <source>
        <dbReference type="ARBA" id="ARBA00022741"/>
    </source>
</evidence>
<comment type="subunit">
    <text evidence="17">Homotetramer.</text>
</comment>
<reference evidence="22 23" key="1">
    <citation type="submission" date="2018-06" db="EMBL/GenBank/DDBJ databases">
        <title>Complete genome of Desulfovibrio indonesiensis P37SLT.</title>
        <authorList>
            <person name="Crispim J.S."/>
            <person name="Vidigal P.M.P."/>
            <person name="Silva L.C.F."/>
            <person name="Laguardia C.N."/>
            <person name="Araujo L.C."/>
            <person name="Dias R.S."/>
            <person name="Sousa M.P."/>
            <person name="Paula S.O."/>
            <person name="Silva C."/>
        </authorList>
    </citation>
    <scope>NUCLEOTIDE SEQUENCE [LARGE SCALE GENOMIC DNA]</scope>
    <source>
        <strain evidence="22 23">P37SLT</strain>
    </source>
</reference>
<gene>
    <name evidence="18" type="primary">nnrE</name>
    <name evidence="17" type="synonym">nnrD</name>
    <name evidence="22" type="ORF">DPQ33_14210</name>
</gene>
<sequence>MNASRPLGPVESIEQLRLWNPLPTPEQMAGWDRWTMDEFGLLEEVLMENASRVALDVLRERFPRDGALGSPDSLAGKRVLLLAGPGNNGGDAIALARHLLDQNAIPLVLTARRPDEYTGTTQKHLRHAQNAGVPFGSLDAVDWLRPMAQLPPEHDPDGFCDIVVDGLLGTGFSGELRDNFQAWVQAVNALRDRVFILAIDVPSGLDGTTGKPSPVAIRAHVTVTMEAAKTGIALPEAAPWVGRLEVRRIGIPRAVRFERPVHRGLLTDAVATLVAPPDPALHKGTAGRVCIIGGSAGLTGAPALAGLGALRGGAGLVTIACPGGLATEVKSGLPECMTLPLGDGVALTPENYEHLSERIPEFDVLVLGPGMGRDPETARLLKRVLSQEDRPPAVVDADGLYHLAQRPSLLGMLTESDVVTPHPGEMARLLAAVDSVDEATAMKRYADNRFAVAEDFAALYPCCLVLKGAGTVVAQRVPEQDEVTSFLCAIACPELAIGGAGDVLAGLLAALRGRDGSADLPLPTACLGVYWHASAGRILSRALPGRGAMAREIAHALPQALKELIHAQSQGHHDHGRGHR</sequence>
<evidence type="ECO:0000256" key="4">
    <source>
        <dbReference type="ARBA" id="ARBA00009524"/>
    </source>
</evidence>
<dbReference type="InterPro" id="IPR029056">
    <property type="entry name" value="Ribokinase-like"/>
</dbReference>
<feature type="binding site" evidence="18">
    <location>
        <begin position="87"/>
        <end position="91"/>
    </location>
    <ligand>
        <name>(6S)-NADPHX</name>
        <dbReference type="ChEBI" id="CHEBI:64076"/>
    </ligand>
</feature>
<feature type="binding site" evidence="18">
    <location>
        <position position="203"/>
    </location>
    <ligand>
        <name>K(+)</name>
        <dbReference type="ChEBI" id="CHEBI:29103"/>
    </ligand>
</feature>
<dbReference type="SUPFAM" id="SSF53613">
    <property type="entry name" value="Ribokinase-like"/>
    <property type="match status" value="1"/>
</dbReference>
<dbReference type="Pfam" id="PF03853">
    <property type="entry name" value="YjeF_N"/>
    <property type="match status" value="1"/>
</dbReference>
<dbReference type="InterPro" id="IPR000631">
    <property type="entry name" value="CARKD"/>
</dbReference>
<comment type="function">
    <text evidence="14 19">Bifunctional enzyme that catalyzes the epimerization of the S- and R-forms of NAD(P)HX and the dehydration of the S-form of NAD(P)HX at the expense of ADP, which is converted to AMP. This allows the repair of both epimers of NAD(P)HX, a damaged form of NAD(P)H that is a result of enzymatic or heat-dependent hydration.</text>
</comment>
<evidence type="ECO:0000256" key="13">
    <source>
        <dbReference type="ARBA" id="ARBA00023268"/>
    </source>
</evidence>
<evidence type="ECO:0000313" key="23">
    <source>
        <dbReference type="Proteomes" id="UP000448292"/>
    </source>
</evidence>
<comment type="similarity">
    <text evidence="17">Belongs to the NnrD/CARKD family.</text>
</comment>
<evidence type="ECO:0000259" key="21">
    <source>
        <dbReference type="PROSITE" id="PS51385"/>
    </source>
</evidence>
<evidence type="ECO:0000256" key="3">
    <source>
        <dbReference type="ARBA" id="ARBA00006001"/>
    </source>
</evidence>
<dbReference type="GO" id="GO:0046496">
    <property type="term" value="P:nicotinamide nucleotide metabolic process"/>
    <property type="evidence" value="ECO:0007669"/>
    <property type="project" value="UniProtKB-UniRule"/>
</dbReference>
<dbReference type="GO" id="GO:0046872">
    <property type="term" value="F:metal ion binding"/>
    <property type="evidence" value="ECO:0007669"/>
    <property type="project" value="UniProtKB-UniRule"/>
</dbReference>
<feature type="binding site" evidence="17">
    <location>
        <position position="501"/>
    </location>
    <ligand>
        <name>AMP</name>
        <dbReference type="ChEBI" id="CHEBI:456215"/>
    </ligand>
</feature>
<evidence type="ECO:0000256" key="18">
    <source>
        <dbReference type="HAMAP-Rule" id="MF_01966"/>
    </source>
</evidence>
<dbReference type="CDD" id="cd01171">
    <property type="entry name" value="YXKO-related"/>
    <property type="match status" value="1"/>
</dbReference>
<dbReference type="PROSITE" id="PS01050">
    <property type="entry name" value="YJEF_C_2"/>
    <property type="match status" value="1"/>
</dbReference>
<dbReference type="PANTHER" id="PTHR12592">
    <property type="entry name" value="ATP-DEPENDENT (S)-NAD(P)H-HYDRATE DEHYDRATASE FAMILY MEMBER"/>
    <property type="match status" value="1"/>
</dbReference>
<dbReference type="InterPro" id="IPR036652">
    <property type="entry name" value="YjeF_N_dom_sf"/>
</dbReference>
<comment type="similarity">
    <text evidence="4 19">In the C-terminal section; belongs to the NnrD/CARKD family.</text>
</comment>
<keyword evidence="5 18" id="KW-0479">Metal-binding</keyword>
<comment type="similarity">
    <text evidence="3 19">In the N-terminal section; belongs to the NnrE/AIBP family.</text>
</comment>
<feature type="binding site" evidence="17">
    <location>
        <begin position="467"/>
        <end position="471"/>
    </location>
    <ligand>
        <name>AMP</name>
        <dbReference type="ChEBI" id="CHEBI:456215"/>
    </ligand>
</feature>
<evidence type="ECO:0000256" key="1">
    <source>
        <dbReference type="ARBA" id="ARBA00000013"/>
    </source>
</evidence>
<evidence type="ECO:0000256" key="19">
    <source>
        <dbReference type="PIRNR" id="PIRNR017184"/>
    </source>
</evidence>
<keyword evidence="10 17" id="KW-0520">NAD</keyword>
<evidence type="ECO:0000313" key="22">
    <source>
        <dbReference type="EMBL" id="TVM15854.1"/>
    </source>
</evidence>
<evidence type="ECO:0000259" key="20">
    <source>
        <dbReference type="PROSITE" id="PS51383"/>
    </source>
</evidence>
<comment type="catalytic activity">
    <reaction evidence="1 18 19">
        <text>(6R)-NADHX = (6S)-NADHX</text>
        <dbReference type="Rhea" id="RHEA:32215"/>
        <dbReference type="ChEBI" id="CHEBI:64074"/>
        <dbReference type="ChEBI" id="CHEBI:64075"/>
        <dbReference type="EC" id="5.1.99.6"/>
    </reaction>
</comment>
<dbReference type="SUPFAM" id="SSF64153">
    <property type="entry name" value="YjeF N-terminal domain-like"/>
    <property type="match status" value="1"/>
</dbReference>
<dbReference type="Gene3D" id="3.40.1190.20">
    <property type="match status" value="1"/>
</dbReference>
<dbReference type="PROSITE" id="PS51383">
    <property type="entry name" value="YJEF_C_3"/>
    <property type="match status" value="1"/>
</dbReference>
<dbReference type="GO" id="GO:0005524">
    <property type="term" value="F:ATP binding"/>
    <property type="evidence" value="ECO:0007669"/>
    <property type="project" value="UniProtKB-UniRule"/>
</dbReference>
<dbReference type="HAMAP" id="MF_01965">
    <property type="entry name" value="NADHX_dehydratase"/>
    <property type="match status" value="1"/>
</dbReference>
<keyword evidence="23" id="KW-1185">Reference proteome</keyword>
<feature type="binding site" evidence="18">
    <location>
        <position position="165"/>
    </location>
    <ligand>
        <name>K(+)</name>
        <dbReference type="ChEBI" id="CHEBI:29103"/>
    </ligand>
</feature>
<dbReference type="GO" id="GO:0052855">
    <property type="term" value="F:ADP-dependent NAD(P)H-hydrate dehydratase activity"/>
    <property type="evidence" value="ECO:0007669"/>
    <property type="project" value="UniProtKB-UniRule"/>
</dbReference>
<keyword evidence="11 18" id="KW-0413">Isomerase</keyword>
<comment type="function">
    <text evidence="17">Catalyzes the dehydration of the S-form of NAD(P)HX at the expense of ADP, which is converted to AMP. Together with NAD(P)HX epimerase, which catalyzes the epimerization of the S- and R-forms, the enzyme allows the repair of both epimers of NAD(P)HX, a damaged form of NAD(P)H that is a result of enzymatic or heat-dependent hydration.</text>
</comment>
<dbReference type="Proteomes" id="UP000448292">
    <property type="component" value="Unassembled WGS sequence"/>
</dbReference>
<dbReference type="GO" id="GO:0110051">
    <property type="term" value="P:metabolite repair"/>
    <property type="evidence" value="ECO:0007669"/>
    <property type="project" value="TreeGrafter"/>
</dbReference>
<feature type="binding site" evidence="18">
    <location>
        <position position="200"/>
    </location>
    <ligand>
        <name>(6S)-NADPHX</name>
        <dbReference type="ChEBI" id="CHEBI:64076"/>
    </ligand>
</feature>
<comment type="function">
    <text evidence="18">Catalyzes the epimerization of the S- and R-forms of NAD(P)HX, a damaged form of NAD(P)H that is a result of enzymatic or heat-dependent hydration. This is a prerequisite for the S-specific NAD(P)H-hydrate dehydratase to allow the repair of both epimers of NAD(P)HX.</text>
</comment>
<evidence type="ECO:0000256" key="2">
    <source>
        <dbReference type="ARBA" id="ARBA00000909"/>
    </source>
</evidence>
<evidence type="ECO:0000256" key="15">
    <source>
        <dbReference type="ARBA" id="ARBA00048238"/>
    </source>
</evidence>
<feature type="binding site" evidence="18">
    <location>
        <begin position="169"/>
        <end position="175"/>
    </location>
    <ligand>
        <name>(6S)-NADPHX</name>
        <dbReference type="ChEBI" id="CHEBI:64076"/>
    </ligand>
</feature>
<comment type="catalytic activity">
    <reaction evidence="16 17 19">
        <text>(6S)-NADPHX + ADP = AMP + phosphate + NADPH + H(+)</text>
        <dbReference type="Rhea" id="RHEA:32235"/>
        <dbReference type="ChEBI" id="CHEBI:15378"/>
        <dbReference type="ChEBI" id="CHEBI:43474"/>
        <dbReference type="ChEBI" id="CHEBI:57783"/>
        <dbReference type="ChEBI" id="CHEBI:64076"/>
        <dbReference type="ChEBI" id="CHEBI:456215"/>
        <dbReference type="ChEBI" id="CHEBI:456216"/>
        <dbReference type="EC" id="4.2.1.136"/>
    </reaction>
</comment>
<dbReference type="Pfam" id="PF01256">
    <property type="entry name" value="Carb_kinase"/>
    <property type="match status" value="1"/>
</dbReference>
<evidence type="ECO:0000256" key="7">
    <source>
        <dbReference type="ARBA" id="ARBA00022840"/>
    </source>
</evidence>
<comment type="caution">
    <text evidence="22">The sequence shown here is derived from an EMBL/GenBank/DDBJ whole genome shotgun (WGS) entry which is preliminary data.</text>
</comment>
<dbReference type="InterPro" id="IPR030677">
    <property type="entry name" value="Nnr"/>
</dbReference>
<feature type="binding site" evidence="17">
    <location>
        <position position="502"/>
    </location>
    <ligand>
        <name>(6S)-NADPHX</name>
        <dbReference type="ChEBI" id="CHEBI:64076"/>
    </ligand>
</feature>
<dbReference type="RefSeq" id="WP_144303895.1">
    <property type="nucleotide sequence ID" value="NZ_QMIE01000014.1"/>
</dbReference>
<evidence type="ECO:0000256" key="17">
    <source>
        <dbReference type="HAMAP-Rule" id="MF_01965"/>
    </source>
</evidence>
<keyword evidence="7 17" id="KW-0067">ATP-binding</keyword>
<dbReference type="HAMAP" id="MF_01966">
    <property type="entry name" value="NADHX_epimerase"/>
    <property type="match status" value="1"/>
</dbReference>